<keyword evidence="5" id="KW-0378">Hydrolase</keyword>
<dbReference type="GO" id="GO:0008422">
    <property type="term" value="F:beta-glucosidase activity"/>
    <property type="evidence" value="ECO:0007669"/>
    <property type="project" value="UniProtKB-EC"/>
</dbReference>
<name>A0A8J4DL20_9ACTN</name>
<keyword evidence="10" id="KW-1185">Reference proteome</keyword>
<dbReference type="PANTHER" id="PTHR30620">
    <property type="entry name" value="PERIPLASMIC BETA-GLUCOSIDASE-RELATED"/>
    <property type="match status" value="1"/>
</dbReference>
<dbReference type="AlphaFoldDB" id="A0A8J4DL20"/>
<evidence type="ECO:0000313" key="10">
    <source>
        <dbReference type="Proteomes" id="UP000652013"/>
    </source>
</evidence>
<dbReference type="Gene3D" id="3.40.50.1700">
    <property type="entry name" value="Glycoside hydrolase family 3 C-terminal domain"/>
    <property type="match status" value="1"/>
</dbReference>
<dbReference type="InterPro" id="IPR017853">
    <property type="entry name" value="GH"/>
</dbReference>
<dbReference type="Pfam" id="PF01915">
    <property type="entry name" value="Glyco_hydro_3_C"/>
    <property type="match status" value="1"/>
</dbReference>
<evidence type="ECO:0000256" key="3">
    <source>
        <dbReference type="ARBA" id="ARBA00012744"/>
    </source>
</evidence>
<evidence type="ECO:0000256" key="6">
    <source>
        <dbReference type="ARBA" id="ARBA00023295"/>
    </source>
</evidence>
<comment type="similarity">
    <text evidence="2">Belongs to the glycosyl hydrolase 3 family.</text>
</comment>
<feature type="domain" description="Glycoside hydrolase family 3 N-terminal" evidence="7">
    <location>
        <begin position="35"/>
        <end position="345"/>
    </location>
</feature>
<dbReference type="Proteomes" id="UP000652013">
    <property type="component" value="Unassembled WGS sequence"/>
</dbReference>
<dbReference type="PANTHER" id="PTHR30620:SF16">
    <property type="entry name" value="LYSOSOMAL BETA GLUCOSIDASE"/>
    <property type="match status" value="1"/>
</dbReference>
<dbReference type="InterPro" id="IPR002772">
    <property type="entry name" value="Glyco_hydro_3_C"/>
</dbReference>
<dbReference type="GO" id="GO:0009251">
    <property type="term" value="P:glucan catabolic process"/>
    <property type="evidence" value="ECO:0007669"/>
    <property type="project" value="TreeGrafter"/>
</dbReference>
<comment type="caution">
    <text evidence="9">The sequence shown here is derived from an EMBL/GenBank/DDBJ whole genome shotgun (WGS) entry which is preliminary data.</text>
</comment>
<accession>A0A8J4DL20</accession>
<dbReference type="SUPFAM" id="SSF52279">
    <property type="entry name" value="Beta-D-glucan exohydrolase, C-terminal domain"/>
    <property type="match status" value="1"/>
</dbReference>
<evidence type="ECO:0000256" key="4">
    <source>
        <dbReference type="ARBA" id="ARBA00022729"/>
    </source>
</evidence>
<dbReference type="InterPro" id="IPR051915">
    <property type="entry name" value="Cellulose_Degrad_GH3"/>
</dbReference>
<evidence type="ECO:0000256" key="2">
    <source>
        <dbReference type="ARBA" id="ARBA00005336"/>
    </source>
</evidence>
<dbReference type="InterPro" id="IPR001764">
    <property type="entry name" value="Glyco_hydro_3_N"/>
</dbReference>
<evidence type="ECO:0000256" key="1">
    <source>
        <dbReference type="ARBA" id="ARBA00000448"/>
    </source>
</evidence>
<dbReference type="PRINTS" id="PR00133">
    <property type="entry name" value="GLHYDRLASE3"/>
</dbReference>
<dbReference type="EC" id="3.2.1.21" evidence="3"/>
<dbReference type="Pfam" id="PF00933">
    <property type="entry name" value="Glyco_hydro_3"/>
    <property type="match status" value="1"/>
</dbReference>
<proteinExistence type="inferred from homology"/>
<comment type="catalytic activity">
    <reaction evidence="1">
        <text>Hydrolysis of terminal, non-reducing beta-D-glucosyl residues with release of beta-D-glucose.</text>
        <dbReference type="EC" id="3.2.1.21"/>
    </reaction>
</comment>
<keyword evidence="6" id="KW-0326">Glycosidase</keyword>
<reference evidence="9" key="1">
    <citation type="submission" date="2021-01" db="EMBL/GenBank/DDBJ databases">
        <title>Whole genome shotgun sequence of Spirilliplanes yamanashiensis NBRC 15828.</title>
        <authorList>
            <person name="Komaki H."/>
            <person name="Tamura T."/>
        </authorList>
    </citation>
    <scope>NUCLEOTIDE SEQUENCE</scope>
    <source>
        <strain evidence="9">NBRC 15828</strain>
    </source>
</reference>
<gene>
    <name evidence="9" type="ORF">Sya03_48980</name>
</gene>
<sequence>MRPLSDSPATTRPPYLDAGLPVAARVADLLARMSLADKVGQMTQAERASVTPADVTAYRLGSMLSGGGSSPTPNTARAWADMYDGYQRAALDTPLRVPLLYGVDAVHGHNNVHGATIFPHNIGLGATRDPELVRRIGRATAEEVAGTGIHWDFAPCLAVVRDPRWGRTYEAFGEVPAIPEAMATMVSGLQDGVPSVLATAKHYLGDGGTTGGVDRGDTRLSEAELRALHLPPFRAAVERGVGSVMVSYSAWNGLPLHAHAYLLTTVLKGELGFDGIVVSDYNAVDLIDGEPGFTPEEVRTAVNAGLDMVMVPSEWRRFIAVLCAEVEAGRVPMARVDDAVRRILTAKFRLGLFESPLADRSWTPSVGSPAHRALAREAVRASQVLLHNDGGALPLARAGARYLVTGRNADDMGHQCGGWSITWQGSSGAITPGTTILDGIRAAAGGAEIVHDPGAERAGDGWTAAIAVLGEAPYAEFKGDRPELPGLDEADLAVLARLRAAGVPVVVVLVSGRPLDVAAHAGDWAALVAAWLPGTEGAGVADVLFGDHPPAGRLPVTWPGLYPFGHGLSY</sequence>
<dbReference type="InterPro" id="IPR036962">
    <property type="entry name" value="Glyco_hydro_3_N_sf"/>
</dbReference>
<evidence type="ECO:0000259" key="8">
    <source>
        <dbReference type="Pfam" id="PF01915"/>
    </source>
</evidence>
<organism evidence="9 10">
    <name type="scientific">Spirilliplanes yamanashiensis</name>
    <dbReference type="NCBI Taxonomy" id="42233"/>
    <lineage>
        <taxon>Bacteria</taxon>
        <taxon>Bacillati</taxon>
        <taxon>Actinomycetota</taxon>
        <taxon>Actinomycetes</taxon>
        <taxon>Micromonosporales</taxon>
        <taxon>Micromonosporaceae</taxon>
        <taxon>Spirilliplanes</taxon>
    </lineage>
</organism>
<feature type="domain" description="Glycoside hydrolase family 3 C-terminal" evidence="8">
    <location>
        <begin position="384"/>
        <end position="560"/>
    </location>
</feature>
<dbReference type="InterPro" id="IPR036881">
    <property type="entry name" value="Glyco_hydro_3_C_sf"/>
</dbReference>
<dbReference type="Gene3D" id="3.20.20.300">
    <property type="entry name" value="Glycoside hydrolase, family 3, N-terminal domain"/>
    <property type="match status" value="1"/>
</dbReference>
<dbReference type="RefSeq" id="WP_203940755.1">
    <property type="nucleotide sequence ID" value="NZ_BAAAGJ010000005.1"/>
</dbReference>
<evidence type="ECO:0000313" key="9">
    <source>
        <dbReference type="EMBL" id="GIJ05546.1"/>
    </source>
</evidence>
<dbReference type="EMBL" id="BOOY01000034">
    <property type="protein sequence ID" value="GIJ05546.1"/>
    <property type="molecule type" value="Genomic_DNA"/>
</dbReference>
<protein>
    <recommendedName>
        <fullName evidence="3">beta-glucosidase</fullName>
        <ecNumber evidence="3">3.2.1.21</ecNumber>
    </recommendedName>
</protein>
<dbReference type="SUPFAM" id="SSF51445">
    <property type="entry name" value="(Trans)glycosidases"/>
    <property type="match status" value="1"/>
</dbReference>
<evidence type="ECO:0000256" key="5">
    <source>
        <dbReference type="ARBA" id="ARBA00022801"/>
    </source>
</evidence>
<keyword evidence="4" id="KW-0732">Signal</keyword>
<evidence type="ECO:0000259" key="7">
    <source>
        <dbReference type="Pfam" id="PF00933"/>
    </source>
</evidence>